<evidence type="ECO:0000313" key="2">
    <source>
        <dbReference type="EMBL" id="EXF91170.1"/>
    </source>
</evidence>
<dbReference type="EMBL" id="AFOY02000028">
    <property type="protein sequence ID" value="EXF91170.1"/>
    <property type="molecule type" value="Genomic_DNA"/>
</dbReference>
<feature type="transmembrane region" description="Helical" evidence="1">
    <location>
        <begin position="6"/>
        <end position="29"/>
    </location>
</feature>
<comment type="caution">
    <text evidence="2">The sequence shown here is derived from an EMBL/GenBank/DDBJ whole genome shotgun (WGS) entry which is preliminary data.</text>
</comment>
<keyword evidence="2" id="KW-0547">Nucleotide-binding</keyword>
<organism evidence="2 3">
    <name type="scientific">Pseudomonas fluorescens HK44</name>
    <dbReference type="NCBI Taxonomy" id="1042209"/>
    <lineage>
        <taxon>Bacteria</taxon>
        <taxon>Pseudomonadati</taxon>
        <taxon>Pseudomonadota</taxon>
        <taxon>Gammaproteobacteria</taxon>
        <taxon>Pseudomonadales</taxon>
        <taxon>Pseudomonadaceae</taxon>
        <taxon>Pseudomonas</taxon>
    </lineage>
</organism>
<dbReference type="InterPro" id="IPR048085">
    <property type="entry name" value="Cyt_ox_CcoM-like"/>
</dbReference>
<gene>
    <name evidence="2" type="ORF">HK44_020020</name>
</gene>
<evidence type="ECO:0000313" key="3">
    <source>
        <dbReference type="Proteomes" id="UP000022611"/>
    </source>
</evidence>
<keyword evidence="1" id="KW-0472">Membrane</keyword>
<dbReference type="Proteomes" id="UP000022611">
    <property type="component" value="Unassembled WGS sequence"/>
</dbReference>
<keyword evidence="2" id="KW-0067">ATP-binding</keyword>
<evidence type="ECO:0000256" key="1">
    <source>
        <dbReference type="SAM" id="Phobius"/>
    </source>
</evidence>
<keyword evidence="1" id="KW-0812">Transmembrane</keyword>
<dbReference type="HOGENOM" id="CLU_215374_2_0_6"/>
<accession>A0A010SD33</accession>
<keyword evidence="2" id="KW-0378">Hydrolase</keyword>
<dbReference type="NCBIfam" id="NF041600">
    <property type="entry name" value="cyt_ox_CcoM"/>
    <property type="match status" value="1"/>
</dbReference>
<dbReference type="GO" id="GO:0004386">
    <property type="term" value="F:helicase activity"/>
    <property type="evidence" value="ECO:0007669"/>
    <property type="project" value="UniProtKB-KW"/>
</dbReference>
<name>A0A010SD33_PSEFL</name>
<dbReference type="eggNOG" id="ENOG5031D54">
    <property type="taxonomic scope" value="Bacteria"/>
</dbReference>
<sequence>MFFDNVVIAGVLTVGLMVLFFTGFGFFIWKDAHKRKKP</sequence>
<protein>
    <submittedName>
        <fullName evidence="2">ATP-dependent helicase</fullName>
    </submittedName>
</protein>
<dbReference type="RefSeq" id="WP_019692192.1">
    <property type="nucleotide sequence ID" value="NZ_AFOY02000028.1"/>
</dbReference>
<reference evidence="2 3" key="1">
    <citation type="journal article" date="2011" name="J. Bacteriol.">
        <title>Draft genome sequence of the polycyclic aromatic hydrocarbon-degrading, genetically engineered bioluminescent bioreporter Pseudomonas fluorescens HK44.</title>
        <authorList>
            <person name="Chauhan A."/>
            <person name="Layton A.C."/>
            <person name="Williams D.E."/>
            <person name="Smartt A.E."/>
            <person name="Ripp S."/>
            <person name="Karpinets T.V."/>
            <person name="Brown S.D."/>
            <person name="Sayler G.S."/>
        </authorList>
    </citation>
    <scope>NUCLEOTIDE SEQUENCE [LARGE SCALE GENOMIC DNA]</scope>
    <source>
        <strain evidence="2 3">HK44</strain>
    </source>
</reference>
<dbReference type="AlphaFoldDB" id="A0A010SD33"/>
<keyword evidence="1" id="KW-1133">Transmembrane helix</keyword>
<proteinExistence type="predicted"/>
<keyword evidence="2" id="KW-0347">Helicase</keyword>
<dbReference type="PATRIC" id="fig|1042209.11.peg.6177"/>